<feature type="binding site" evidence="18">
    <location>
        <position position="158"/>
    </location>
    <ligand>
        <name>(6S)-NADPHX</name>
        <dbReference type="ChEBI" id="CHEBI:64076"/>
    </ligand>
</feature>
<evidence type="ECO:0000256" key="16">
    <source>
        <dbReference type="ARBA" id="ARBA00049209"/>
    </source>
</evidence>
<feature type="binding site" evidence="18">
    <location>
        <position position="64"/>
    </location>
    <ligand>
        <name>K(+)</name>
        <dbReference type="ChEBI" id="CHEBI:29103"/>
    </ligand>
</feature>
<comment type="cofactor">
    <cofactor evidence="18 19">
        <name>K(+)</name>
        <dbReference type="ChEBI" id="CHEBI:29103"/>
    </cofactor>
    <text evidence="18 19">Binds 1 potassium ion per subunit.</text>
</comment>
<feature type="binding site" evidence="17">
    <location>
        <position position="312"/>
    </location>
    <ligand>
        <name>(6S)-NADPHX</name>
        <dbReference type="ChEBI" id="CHEBI:64076"/>
    </ligand>
</feature>
<keyword evidence="12 17" id="KW-0456">Lyase</keyword>
<evidence type="ECO:0000256" key="2">
    <source>
        <dbReference type="ARBA" id="ARBA00000909"/>
    </source>
</evidence>
<comment type="catalytic activity">
    <reaction evidence="2 18 19">
        <text>(6R)-NADPHX = (6S)-NADPHX</text>
        <dbReference type="Rhea" id="RHEA:32227"/>
        <dbReference type="ChEBI" id="CHEBI:64076"/>
        <dbReference type="ChEBI" id="CHEBI:64077"/>
        <dbReference type="EC" id="5.1.99.6"/>
    </reaction>
</comment>
<dbReference type="SUPFAM" id="SSF64153">
    <property type="entry name" value="YjeF N-terminal domain-like"/>
    <property type="match status" value="1"/>
</dbReference>
<dbReference type="EC" id="4.2.1.136" evidence="19"/>
<dbReference type="HAMAP" id="MF_01966">
    <property type="entry name" value="NADHX_epimerase"/>
    <property type="match status" value="1"/>
</dbReference>
<comment type="catalytic activity">
    <reaction evidence="15 17 19">
        <text>(6S)-NADHX + ADP = AMP + phosphate + NADH + H(+)</text>
        <dbReference type="Rhea" id="RHEA:32223"/>
        <dbReference type="ChEBI" id="CHEBI:15378"/>
        <dbReference type="ChEBI" id="CHEBI:43474"/>
        <dbReference type="ChEBI" id="CHEBI:57945"/>
        <dbReference type="ChEBI" id="CHEBI:64074"/>
        <dbReference type="ChEBI" id="CHEBI:456215"/>
        <dbReference type="ChEBI" id="CHEBI:456216"/>
        <dbReference type="EC" id="4.2.1.136"/>
    </reaction>
</comment>
<dbReference type="InterPro" id="IPR004443">
    <property type="entry name" value="YjeF_N_dom"/>
</dbReference>
<feature type="binding site" evidence="18">
    <location>
        <position position="161"/>
    </location>
    <ligand>
        <name>K(+)</name>
        <dbReference type="ChEBI" id="CHEBI:29103"/>
    </ligand>
</feature>
<evidence type="ECO:0000256" key="8">
    <source>
        <dbReference type="ARBA" id="ARBA00022857"/>
    </source>
</evidence>
<name>A0ABV7H3G9_9BURK</name>
<feature type="binding site" evidence="17">
    <location>
        <begin position="402"/>
        <end position="406"/>
    </location>
    <ligand>
        <name>AMP</name>
        <dbReference type="ChEBI" id="CHEBI:456215"/>
    </ligand>
</feature>
<protein>
    <recommendedName>
        <fullName evidence="19">Bifunctional NAD(P)H-hydrate repair enzyme</fullName>
    </recommendedName>
    <alternativeName>
        <fullName evidence="19">Nicotinamide nucleotide repair protein</fullName>
    </alternativeName>
    <domain>
        <recommendedName>
            <fullName evidence="19">ADP-dependent (S)-NAD(P)H-hydrate dehydratase</fullName>
            <ecNumber evidence="19">4.2.1.136</ecNumber>
        </recommendedName>
        <alternativeName>
            <fullName evidence="19">ADP-dependent NAD(P)HX dehydratase</fullName>
        </alternativeName>
    </domain>
    <domain>
        <recommendedName>
            <fullName evidence="19">NAD(P)H-hydrate epimerase</fullName>
            <ecNumber evidence="19">5.1.99.6</ecNumber>
        </recommendedName>
    </domain>
</protein>
<comment type="caution">
    <text evidence="18">Lacks conserved residue(s) required for the propagation of feature annotation.</text>
</comment>
<dbReference type="HAMAP" id="MF_01965">
    <property type="entry name" value="NADHX_dehydratase"/>
    <property type="match status" value="1"/>
</dbReference>
<dbReference type="InterPro" id="IPR030677">
    <property type="entry name" value="Nnr"/>
</dbReference>
<feature type="binding site" evidence="17">
    <location>
        <position position="257"/>
    </location>
    <ligand>
        <name>(6S)-NADPHX</name>
        <dbReference type="ChEBI" id="CHEBI:64076"/>
    </ligand>
</feature>
<evidence type="ECO:0000256" key="14">
    <source>
        <dbReference type="ARBA" id="ARBA00025153"/>
    </source>
</evidence>
<dbReference type="RefSeq" id="WP_377301719.1">
    <property type="nucleotide sequence ID" value="NZ_CP180191.1"/>
</dbReference>
<proteinExistence type="inferred from homology"/>
<evidence type="ECO:0000256" key="18">
    <source>
        <dbReference type="HAMAP-Rule" id="MF_01966"/>
    </source>
</evidence>
<comment type="similarity">
    <text evidence="17">Belongs to the NnrD/CARKD family.</text>
</comment>
<dbReference type="Pfam" id="PF01256">
    <property type="entry name" value="Carb_kinase"/>
    <property type="match status" value="1"/>
</dbReference>
<comment type="function">
    <text evidence="17">Catalyzes the dehydration of the S-form of NAD(P)HX at the expense of ADP, which is converted to AMP. Together with NAD(P)HX epimerase, which catalyzes the epimerization of the S- and R-forms, the enzyme allows the repair of both epimers of NAD(P)HX, a damaged form of NAD(P)H that is a result of enzymatic or heat-dependent hydration.</text>
</comment>
<keyword evidence="5 18" id="KW-0479">Metal-binding</keyword>
<feature type="binding site" evidence="17">
    <location>
        <position position="433"/>
    </location>
    <ligand>
        <name>(6S)-NADPHX</name>
        <dbReference type="ChEBI" id="CHEBI:64076"/>
    </ligand>
</feature>
<reference evidence="23" key="1">
    <citation type="journal article" date="2019" name="Int. J. Syst. Evol. Microbiol.">
        <title>The Global Catalogue of Microorganisms (GCM) 10K type strain sequencing project: providing services to taxonomists for standard genome sequencing and annotation.</title>
        <authorList>
            <consortium name="The Broad Institute Genomics Platform"/>
            <consortium name="The Broad Institute Genome Sequencing Center for Infectious Disease"/>
            <person name="Wu L."/>
            <person name="Ma J."/>
        </authorList>
    </citation>
    <scope>NUCLEOTIDE SEQUENCE [LARGE SCALE GENOMIC DNA]</scope>
    <source>
        <strain evidence="23">KCTC 52168</strain>
    </source>
</reference>
<feature type="domain" description="YjeF N-terminal" evidence="21">
    <location>
        <begin position="11"/>
        <end position="217"/>
    </location>
</feature>
<comment type="subunit">
    <text evidence="17">Homotetramer.</text>
</comment>
<dbReference type="PANTHER" id="PTHR12592:SF0">
    <property type="entry name" value="ATP-DEPENDENT (S)-NAD(P)H-HYDRATE DEHYDRATASE"/>
    <property type="match status" value="1"/>
</dbReference>
<dbReference type="Gene3D" id="3.40.50.10260">
    <property type="entry name" value="YjeF N-terminal domain"/>
    <property type="match status" value="1"/>
</dbReference>
<evidence type="ECO:0000313" key="23">
    <source>
        <dbReference type="Proteomes" id="UP001595556"/>
    </source>
</evidence>
<comment type="similarity">
    <text evidence="3 19">In the N-terminal section; belongs to the NnrE/AIBP family.</text>
</comment>
<feature type="binding site" evidence="18">
    <location>
        <position position="125"/>
    </location>
    <ligand>
        <name>K(+)</name>
        <dbReference type="ChEBI" id="CHEBI:29103"/>
    </ligand>
</feature>
<keyword evidence="23" id="KW-1185">Reference proteome</keyword>
<keyword evidence="10 17" id="KW-0520">NAD</keyword>
<evidence type="ECO:0000256" key="9">
    <source>
        <dbReference type="ARBA" id="ARBA00022958"/>
    </source>
</evidence>
<feature type="domain" description="YjeF C-terminal" evidence="20">
    <location>
        <begin position="222"/>
        <end position="490"/>
    </location>
</feature>
<dbReference type="CDD" id="cd01171">
    <property type="entry name" value="YXKO-related"/>
    <property type="match status" value="1"/>
</dbReference>
<keyword evidence="7 17" id="KW-0067">ATP-binding</keyword>
<dbReference type="InterPro" id="IPR029056">
    <property type="entry name" value="Ribokinase-like"/>
</dbReference>
<keyword evidence="9 18" id="KW-0630">Potassium</keyword>
<gene>
    <name evidence="17" type="primary">nnrD</name>
    <name evidence="18" type="synonym">nnrE</name>
    <name evidence="22" type="ORF">ACFOEN_05125</name>
</gene>
<comment type="function">
    <text evidence="14 19">Bifunctional enzyme that catalyzes the epimerization of the S- and R-forms of NAD(P)HX and the dehydration of the S-form of NAD(P)HX at the expense of ADP, which is converted to AMP. This allows the repair of both epimers of NAD(P)HX, a damaged form of NAD(P)H that is a result of enzymatic or heat-dependent hydration.</text>
</comment>
<evidence type="ECO:0000256" key="17">
    <source>
        <dbReference type="HAMAP-Rule" id="MF_01965"/>
    </source>
</evidence>
<accession>A0ABV7H3G9</accession>
<keyword evidence="13" id="KW-0511">Multifunctional enzyme</keyword>
<evidence type="ECO:0000256" key="1">
    <source>
        <dbReference type="ARBA" id="ARBA00000013"/>
    </source>
</evidence>
<evidence type="ECO:0000256" key="12">
    <source>
        <dbReference type="ARBA" id="ARBA00023239"/>
    </source>
</evidence>
<comment type="function">
    <text evidence="18">Catalyzes the epimerization of the S- and R-forms of NAD(P)HX, a damaged form of NAD(P)H that is a result of enzymatic or heat-dependent hydration. This is a prerequisite for the S-specific NAD(P)H-hydrate dehydratase to allow the repair of both epimers of NAD(P)HX.</text>
</comment>
<organism evidence="22 23">
    <name type="scientific">Piscinibacterium candidicorallinum</name>
    <dbReference type="NCBI Taxonomy" id="1793872"/>
    <lineage>
        <taxon>Bacteria</taxon>
        <taxon>Pseudomonadati</taxon>
        <taxon>Pseudomonadota</taxon>
        <taxon>Betaproteobacteria</taxon>
        <taxon>Burkholderiales</taxon>
        <taxon>Piscinibacterium</taxon>
    </lineage>
</organism>
<keyword evidence="11 18" id="KW-0413">Isomerase</keyword>
<evidence type="ECO:0000256" key="19">
    <source>
        <dbReference type="PIRNR" id="PIRNR017184"/>
    </source>
</evidence>
<evidence type="ECO:0000256" key="5">
    <source>
        <dbReference type="ARBA" id="ARBA00022723"/>
    </source>
</evidence>
<dbReference type="EC" id="5.1.99.6" evidence="19"/>
<dbReference type="EMBL" id="JBHRTI010000003">
    <property type="protein sequence ID" value="MFC3147025.1"/>
    <property type="molecule type" value="Genomic_DNA"/>
</dbReference>
<evidence type="ECO:0000256" key="11">
    <source>
        <dbReference type="ARBA" id="ARBA00023235"/>
    </source>
</evidence>
<dbReference type="PANTHER" id="PTHR12592">
    <property type="entry name" value="ATP-DEPENDENT (S)-NAD(P)H-HYDRATE DEHYDRATASE FAMILY MEMBER"/>
    <property type="match status" value="1"/>
</dbReference>
<evidence type="ECO:0000313" key="22">
    <source>
        <dbReference type="EMBL" id="MFC3147025.1"/>
    </source>
</evidence>
<dbReference type="NCBIfam" id="TIGR00196">
    <property type="entry name" value="yjeF_cterm"/>
    <property type="match status" value="1"/>
</dbReference>
<feature type="binding site" evidence="17">
    <location>
        <position position="365"/>
    </location>
    <ligand>
        <name>(6S)-NADPHX</name>
        <dbReference type="ChEBI" id="CHEBI:64076"/>
    </ligand>
</feature>
<feature type="binding site" evidence="17">
    <location>
        <position position="432"/>
    </location>
    <ligand>
        <name>AMP</name>
        <dbReference type="ChEBI" id="CHEBI:456215"/>
    </ligand>
</feature>
<keyword evidence="6 17" id="KW-0547">Nucleotide-binding</keyword>
<keyword evidence="8 17" id="KW-0521">NADP</keyword>
<comment type="similarity">
    <text evidence="4 19">In the C-terminal section; belongs to the NnrD/CARKD family.</text>
</comment>
<comment type="catalytic activity">
    <reaction evidence="16 17 19">
        <text>(6S)-NADPHX + ADP = AMP + phosphate + NADPH + H(+)</text>
        <dbReference type="Rhea" id="RHEA:32235"/>
        <dbReference type="ChEBI" id="CHEBI:15378"/>
        <dbReference type="ChEBI" id="CHEBI:43474"/>
        <dbReference type="ChEBI" id="CHEBI:57783"/>
        <dbReference type="ChEBI" id="CHEBI:64076"/>
        <dbReference type="ChEBI" id="CHEBI:456215"/>
        <dbReference type="ChEBI" id="CHEBI:456216"/>
        <dbReference type="EC" id="4.2.1.136"/>
    </reaction>
</comment>
<comment type="catalytic activity">
    <reaction evidence="1 18 19">
        <text>(6R)-NADHX = (6S)-NADHX</text>
        <dbReference type="Rhea" id="RHEA:32215"/>
        <dbReference type="ChEBI" id="CHEBI:64074"/>
        <dbReference type="ChEBI" id="CHEBI:64075"/>
        <dbReference type="EC" id="5.1.99.6"/>
    </reaction>
</comment>
<evidence type="ECO:0000256" key="10">
    <source>
        <dbReference type="ARBA" id="ARBA00023027"/>
    </source>
</evidence>
<evidence type="ECO:0000256" key="15">
    <source>
        <dbReference type="ARBA" id="ARBA00048238"/>
    </source>
</evidence>
<comment type="similarity">
    <text evidence="18">Belongs to the NnrE/AIBP family.</text>
</comment>
<comment type="cofactor">
    <cofactor evidence="17">
        <name>Mg(2+)</name>
        <dbReference type="ChEBI" id="CHEBI:18420"/>
    </cofactor>
</comment>
<dbReference type="PROSITE" id="PS51383">
    <property type="entry name" value="YJEF_C_3"/>
    <property type="match status" value="1"/>
</dbReference>
<dbReference type="NCBIfam" id="TIGR00197">
    <property type="entry name" value="yjeF_nterm"/>
    <property type="match status" value="1"/>
</dbReference>
<dbReference type="SUPFAM" id="SSF53613">
    <property type="entry name" value="Ribokinase-like"/>
    <property type="match status" value="1"/>
</dbReference>
<evidence type="ECO:0000256" key="13">
    <source>
        <dbReference type="ARBA" id="ARBA00023268"/>
    </source>
</evidence>
<dbReference type="PROSITE" id="PS51385">
    <property type="entry name" value="YJEF_N"/>
    <property type="match status" value="1"/>
</dbReference>
<evidence type="ECO:0000259" key="20">
    <source>
        <dbReference type="PROSITE" id="PS51383"/>
    </source>
</evidence>
<dbReference type="Pfam" id="PF03853">
    <property type="entry name" value="YjeF_N"/>
    <property type="match status" value="1"/>
</dbReference>
<evidence type="ECO:0000256" key="6">
    <source>
        <dbReference type="ARBA" id="ARBA00022741"/>
    </source>
</evidence>
<dbReference type="Gene3D" id="3.40.1190.20">
    <property type="match status" value="1"/>
</dbReference>
<evidence type="ECO:0000256" key="3">
    <source>
        <dbReference type="ARBA" id="ARBA00006001"/>
    </source>
</evidence>
<evidence type="ECO:0000256" key="4">
    <source>
        <dbReference type="ARBA" id="ARBA00009524"/>
    </source>
</evidence>
<sequence>MPDPTVNLYTVQEIHAAEAAAGSALHDGTLARRAAHAVAELGWATWLRGLVNPCVAVLAGPGNNGADALLTANLLTTRGVHVVLVEPLAPGKSALRARARSELPVDIESHDRLPTRRRPFDLIIDGLLGIGARPVKYGPLAAVIHQVNAAGVPVLSIDVPSGMNADTGALSEGDICIQASRTLTLIGHKRGLATYQGAAAAGQISVTSLGVPTDATGCVLDGTASLATLCPREDATVHKGRRGDAWILGGAAGMTGAAWIASTGALATGAGRVFAAFETAASAAAGDRSPQIQTRTWAAPVPERAAVVIGCGLGQSDDAVAALETAVLHPGPLLLDADALNLLARSSTAAAALANRHAAAVLTPHPLEAARLLGVSAASIQQDRFSAVRALARRFNAVVVLKGNGSIISVATSDSTWVSASGHPILATGGTGDCLAGLIGGLLARGLPPLDAARLGTWIHGRAAELEAARLGGSCGLDLAQLAHSCARAINELQRNRFN</sequence>
<feature type="binding site" evidence="18">
    <location>
        <begin position="63"/>
        <end position="67"/>
    </location>
    <ligand>
        <name>(6S)-NADPHX</name>
        <dbReference type="ChEBI" id="CHEBI:64076"/>
    </ligand>
</feature>
<dbReference type="Proteomes" id="UP001595556">
    <property type="component" value="Unassembled WGS sequence"/>
</dbReference>
<evidence type="ECO:0000259" key="21">
    <source>
        <dbReference type="PROSITE" id="PS51385"/>
    </source>
</evidence>
<dbReference type="InterPro" id="IPR036652">
    <property type="entry name" value="YjeF_N_dom_sf"/>
</dbReference>
<dbReference type="PIRSF" id="PIRSF017184">
    <property type="entry name" value="Nnr"/>
    <property type="match status" value="1"/>
</dbReference>
<dbReference type="InterPro" id="IPR000631">
    <property type="entry name" value="CARKD"/>
</dbReference>
<comment type="caution">
    <text evidence="22">The sequence shown here is derived from an EMBL/GenBank/DDBJ whole genome shotgun (WGS) entry which is preliminary data.</text>
</comment>
<evidence type="ECO:0000256" key="7">
    <source>
        <dbReference type="ARBA" id="ARBA00022840"/>
    </source>
</evidence>